<sequence length="331" mass="36665">MLSLLPFLAAIWLIAFCAVHPAGHDEIGRFQAPSVKKLTKKTYHKLSRCSSHLKKCGIQARAELRRAALLKAYRQEYLGASTATSAVGYSDTDPFFLSSTLEERSCVLTPEATIGPFRVRGETIRSNITDGEAGVPLILYGLFIDVNTCEPIEDLYWEIWSCNSVGQYSGVLEQHDSPLSNLNTTFLRAHVGATVLPNNTLTGGHVPHISQLFFEQELITALEASEPYRTNKAHITLNPDDGIFTLATGEGEYDPVLSYTMLGDKLSDGILASVTMGVDVSASYRTPYAVELTDHGGVSHRNSWHEFVPSSERIVVWLLDVMDRIWILFAW</sequence>
<dbReference type="AlphaFoldDB" id="A0A5N6VEQ8"/>
<dbReference type="SUPFAM" id="SSF49482">
    <property type="entry name" value="Aromatic compound dioxygenase"/>
    <property type="match status" value="1"/>
</dbReference>
<organism evidence="2 3">
    <name type="scientific">Aspergillus transmontanensis</name>
    <dbReference type="NCBI Taxonomy" id="1034304"/>
    <lineage>
        <taxon>Eukaryota</taxon>
        <taxon>Fungi</taxon>
        <taxon>Dikarya</taxon>
        <taxon>Ascomycota</taxon>
        <taxon>Pezizomycotina</taxon>
        <taxon>Eurotiomycetes</taxon>
        <taxon>Eurotiomycetidae</taxon>
        <taxon>Eurotiales</taxon>
        <taxon>Aspergillaceae</taxon>
        <taxon>Aspergillus</taxon>
        <taxon>Aspergillus subgen. Circumdati</taxon>
    </lineage>
</organism>
<name>A0A5N6VEQ8_9EURO</name>
<evidence type="ECO:0000313" key="2">
    <source>
        <dbReference type="EMBL" id="KAE8306977.1"/>
    </source>
</evidence>
<keyword evidence="2" id="KW-0223">Dioxygenase</keyword>
<dbReference type="EMBL" id="ML738423">
    <property type="protein sequence ID" value="KAE8306977.1"/>
    <property type="molecule type" value="Genomic_DNA"/>
</dbReference>
<keyword evidence="3" id="KW-1185">Reference proteome</keyword>
<accession>A0A5N6VEQ8</accession>
<reference evidence="3" key="1">
    <citation type="submission" date="2019-04" db="EMBL/GenBank/DDBJ databases">
        <title>Friends and foes A comparative genomics studyof 23 Aspergillus species from section Flavi.</title>
        <authorList>
            <consortium name="DOE Joint Genome Institute"/>
            <person name="Kjaerbolling I."/>
            <person name="Vesth T."/>
            <person name="Frisvad J.C."/>
            <person name="Nybo J.L."/>
            <person name="Theobald S."/>
            <person name="Kildgaard S."/>
            <person name="Isbrandt T."/>
            <person name="Kuo A."/>
            <person name="Sato A."/>
            <person name="Lyhne E.K."/>
            <person name="Kogle M.E."/>
            <person name="Wiebenga A."/>
            <person name="Kun R.S."/>
            <person name="Lubbers R.J."/>
            <person name="Makela M.R."/>
            <person name="Barry K."/>
            <person name="Chovatia M."/>
            <person name="Clum A."/>
            <person name="Daum C."/>
            <person name="Haridas S."/>
            <person name="He G."/>
            <person name="LaButti K."/>
            <person name="Lipzen A."/>
            <person name="Mondo S."/>
            <person name="Riley R."/>
            <person name="Salamov A."/>
            <person name="Simmons B.A."/>
            <person name="Magnuson J.K."/>
            <person name="Henrissat B."/>
            <person name="Mortensen U.H."/>
            <person name="Larsen T.O."/>
            <person name="Devries R.P."/>
            <person name="Grigoriev I.V."/>
            <person name="Machida M."/>
            <person name="Baker S.E."/>
            <person name="Andersen M.R."/>
        </authorList>
    </citation>
    <scope>NUCLEOTIDE SEQUENCE [LARGE SCALE GENOMIC DNA]</scope>
    <source>
        <strain evidence="3">CBS 130015</strain>
    </source>
</reference>
<dbReference type="PANTHER" id="PTHR34315:SF9">
    <property type="entry name" value="INTRADIOL RING-CLEAVAGE DIOXYGENASES DOMAIN-CONTAINING PROTEIN-RELATED"/>
    <property type="match status" value="1"/>
</dbReference>
<evidence type="ECO:0000256" key="1">
    <source>
        <dbReference type="SAM" id="SignalP"/>
    </source>
</evidence>
<feature type="chain" id="PRO_5024957564" evidence="1">
    <location>
        <begin position="25"/>
        <end position="331"/>
    </location>
</feature>
<feature type="signal peptide" evidence="1">
    <location>
        <begin position="1"/>
        <end position="24"/>
    </location>
</feature>
<dbReference type="PANTHER" id="PTHR34315">
    <property type="match status" value="1"/>
</dbReference>
<dbReference type="InterPro" id="IPR015889">
    <property type="entry name" value="Intradiol_dOase_core"/>
</dbReference>
<keyword evidence="1" id="KW-0732">Signal</keyword>
<proteinExistence type="predicted"/>
<dbReference type="Gene3D" id="2.60.130.10">
    <property type="entry name" value="Aromatic compound dioxygenase"/>
    <property type="match status" value="1"/>
</dbReference>
<gene>
    <name evidence="2" type="ORF">BDV41DRAFT_582837</name>
</gene>
<keyword evidence="2" id="KW-0560">Oxidoreductase</keyword>
<dbReference type="GO" id="GO:0016702">
    <property type="term" value="F:oxidoreductase activity, acting on single donors with incorporation of molecular oxygen, incorporation of two atoms of oxygen"/>
    <property type="evidence" value="ECO:0007669"/>
    <property type="project" value="InterPro"/>
</dbReference>
<dbReference type="Proteomes" id="UP000325433">
    <property type="component" value="Unassembled WGS sequence"/>
</dbReference>
<evidence type="ECO:0000313" key="3">
    <source>
        <dbReference type="Proteomes" id="UP000325433"/>
    </source>
</evidence>
<protein>
    <submittedName>
        <fullName evidence="2">Intradiol ring-cleavage dioxygenase</fullName>
    </submittedName>
</protein>
<dbReference type="GO" id="GO:0005506">
    <property type="term" value="F:iron ion binding"/>
    <property type="evidence" value="ECO:0007669"/>
    <property type="project" value="InterPro"/>
</dbReference>